<feature type="region of interest" description="Disordered" evidence="15">
    <location>
        <begin position="1"/>
        <end position="35"/>
    </location>
</feature>
<dbReference type="GO" id="GO:0043138">
    <property type="term" value="F:3'-5' DNA helicase activity"/>
    <property type="evidence" value="ECO:0007669"/>
    <property type="project" value="UniProtKB-EC"/>
</dbReference>
<organism evidence="18 19">
    <name type="scientific">Rothia dentocariosa</name>
    <dbReference type="NCBI Taxonomy" id="2047"/>
    <lineage>
        <taxon>Bacteria</taxon>
        <taxon>Bacillati</taxon>
        <taxon>Actinomycetota</taxon>
        <taxon>Actinomycetes</taxon>
        <taxon>Micrococcales</taxon>
        <taxon>Micrococcaceae</taxon>
        <taxon>Rothia</taxon>
    </lineage>
</organism>
<evidence type="ECO:0000256" key="6">
    <source>
        <dbReference type="ARBA" id="ARBA00022839"/>
    </source>
</evidence>
<evidence type="ECO:0000256" key="10">
    <source>
        <dbReference type="ARBA" id="ARBA00023235"/>
    </source>
</evidence>
<dbReference type="GO" id="GO:0033202">
    <property type="term" value="C:DNA helicase complex"/>
    <property type="evidence" value="ECO:0007669"/>
    <property type="project" value="TreeGrafter"/>
</dbReference>
<dbReference type="PANTHER" id="PTHR11070">
    <property type="entry name" value="UVRD / RECB / PCRA DNA HELICASE FAMILY MEMBER"/>
    <property type="match status" value="1"/>
</dbReference>
<protein>
    <recommendedName>
        <fullName evidence="12">DNA 3'-5' helicase</fullName>
        <ecNumber evidence="12">5.6.2.4</ecNumber>
    </recommendedName>
</protein>
<dbReference type="EC" id="5.6.2.4" evidence="12"/>
<evidence type="ECO:0000256" key="7">
    <source>
        <dbReference type="ARBA" id="ARBA00022840"/>
    </source>
</evidence>
<evidence type="ECO:0000256" key="3">
    <source>
        <dbReference type="ARBA" id="ARBA00022763"/>
    </source>
</evidence>
<evidence type="ECO:0000259" key="16">
    <source>
        <dbReference type="PROSITE" id="PS51198"/>
    </source>
</evidence>
<evidence type="ECO:0000313" key="19">
    <source>
        <dbReference type="Proteomes" id="UP000769484"/>
    </source>
</evidence>
<dbReference type="CDD" id="cd17932">
    <property type="entry name" value="DEXQc_UvrD"/>
    <property type="match status" value="1"/>
</dbReference>
<gene>
    <name evidence="18" type="ORF">HXO56_03200</name>
</gene>
<dbReference type="Pfam" id="PF13361">
    <property type="entry name" value="UvrD_C"/>
    <property type="match status" value="2"/>
</dbReference>
<dbReference type="InterPro" id="IPR014016">
    <property type="entry name" value="UvrD-like_ATP-bd"/>
</dbReference>
<evidence type="ECO:0000256" key="4">
    <source>
        <dbReference type="ARBA" id="ARBA00022801"/>
    </source>
</evidence>
<evidence type="ECO:0000256" key="8">
    <source>
        <dbReference type="ARBA" id="ARBA00023125"/>
    </source>
</evidence>
<evidence type="ECO:0000313" key="18">
    <source>
        <dbReference type="EMBL" id="MBF1649096.1"/>
    </source>
</evidence>
<dbReference type="GO" id="GO:0003677">
    <property type="term" value="F:DNA binding"/>
    <property type="evidence" value="ECO:0007669"/>
    <property type="project" value="UniProtKB-KW"/>
</dbReference>
<evidence type="ECO:0000256" key="2">
    <source>
        <dbReference type="ARBA" id="ARBA00022741"/>
    </source>
</evidence>
<dbReference type="Pfam" id="PF12705">
    <property type="entry name" value="PDDEXK_1"/>
    <property type="match status" value="1"/>
</dbReference>
<dbReference type="Gene3D" id="3.40.50.300">
    <property type="entry name" value="P-loop containing nucleotide triphosphate hydrolases"/>
    <property type="match status" value="4"/>
</dbReference>
<dbReference type="InterPro" id="IPR014017">
    <property type="entry name" value="DNA_helicase_UvrD-like_C"/>
</dbReference>
<evidence type="ECO:0000259" key="17">
    <source>
        <dbReference type="PROSITE" id="PS51217"/>
    </source>
</evidence>
<feature type="domain" description="UvrD-like helicase C-terminal" evidence="17">
    <location>
        <begin position="393"/>
        <end position="800"/>
    </location>
</feature>
<dbReference type="Proteomes" id="UP000769484">
    <property type="component" value="Unassembled WGS sequence"/>
</dbReference>
<comment type="caution">
    <text evidence="18">The sequence shown here is derived from an EMBL/GenBank/DDBJ whole genome shotgun (WGS) entry which is preliminary data.</text>
</comment>
<dbReference type="InterPro" id="IPR011604">
    <property type="entry name" value="PDDEXK-like_dom_sf"/>
</dbReference>
<keyword evidence="10" id="KW-0413">Isomerase</keyword>
<feature type="compositionally biased region" description="Polar residues" evidence="15">
    <location>
        <begin position="586"/>
        <end position="597"/>
    </location>
</feature>
<feature type="binding site" evidence="14">
    <location>
        <begin position="70"/>
        <end position="77"/>
    </location>
    <ligand>
        <name>ATP</name>
        <dbReference type="ChEBI" id="CHEBI:30616"/>
    </ligand>
</feature>
<proteinExistence type="predicted"/>
<keyword evidence="1" id="KW-0540">Nuclease</keyword>
<dbReference type="GO" id="GO:0000725">
    <property type="term" value="P:recombinational repair"/>
    <property type="evidence" value="ECO:0007669"/>
    <property type="project" value="TreeGrafter"/>
</dbReference>
<evidence type="ECO:0000256" key="14">
    <source>
        <dbReference type="PROSITE-ProRule" id="PRU00560"/>
    </source>
</evidence>
<dbReference type="EMBL" id="JABZXJ010000009">
    <property type="protein sequence ID" value="MBF1649096.1"/>
    <property type="molecule type" value="Genomic_DNA"/>
</dbReference>
<sequence>MDTYRMTTSEPAQPHKHDGDRGASGVSGGTTHQPARLSAREIARALGLNPPTDEQVRIIESPLEPRLVIAGAGSGKTATMVDRVVWLVANKIVRADEVLGVTFTRKAAGELRDRMRTRLNILRERNLIELSEEELLAGSSEPTVSTYHSYANNLVKEYGLRLGVEQDAQMLGDAQAWQLAAQIVQYWDGDLPAASSASGVASKSTIVQSLLQLSGECAEHLVSPQQVIEFCSAHLAAYESLSSPGPSANAKKVIERLKAKIILAKLVQRYARVKARMQVLDYGDLIALAARIAREVPTAAQLERERYKVVLLDEFQDTSHAQLRLFADLYGARDGHDGHPGQPEHPVMAVGDPKQSIYGFRGASDGQLFSFYQYFPTRDETPLYLTVAWRNDVAILDAANLIAAKLKNIPDWVRAPAPPHVPDLRPRSVILNPDEAGYRAMLGSVQLARYGAETEEAQGIAERIVQERARYANTPEQMPTMAVLTRTRAQMEPIRQACESLGVPVQVVGLGGLLERPEIIDMVSMLRVLADPNRSDALMRLLAGARWRLGTADLLALGDWSNYLTTTREKNMGRTFGEQSSEETSGDVPSSPQTDTDASLRAAHEEFERVRKNAVEDLAEYGSLIEAIEHLPAADEAGNPIYPADYPESRRRLSVEGLRRLHAFTAEVEYLRQFTTEDIGTLLYEIERVMLLDIELAARPGGDAYGSRAHLDAFHEVAASYAASSPRINAMLYAGADGTEVDEDAPTARRFVLSANGISYLLGFLSWLEQAQNHERGLTPAEEEPRRDAVQILTMHASKGLEWDHVYLPRMCDKYPTRPHTWHRLEHGSLPWPLRGDRDYLPSALERAEEVSALENYKEFNARLEDGEDMANDYVGFEGRRLVYVAMTRARSLLHISNCRWVGPNVNPYQPEPYWNELVQFAQGDAEEPYEGIQVAPWLYPGYLGTGFYTSGWAIEHRDASIEVLFGRCLWLENYSIPQGIRLENGTSVPVIPAPDDPEDTAASQRYTSAVYEQIAHALVHDGGNPITNAEVLNLPEVHRVKQALMGGVQEPDLPETQEPKGAYDENLEQLKKHYGLDTVENFRYAREPLAQLAQGKQGPEQPGVRPQIVHRFLEPAAWVKDNPQQGSVLTADWPFDPFDGAQVIRWASEKDLAERTENRDIIAVPGQRRARVERAALNVARGSLSLDDLDKLTSPTDEEAQQIQDWEHEVDLLLALAQRAVTPAVPAKPEHMSASTLIALSEDKETVLSRLVRPVPMQPSAAARQGILFHAWVEEYFGDEPMLDIQDELYSDDDLDGSFDLDKLRATFLESEWASRTIWRAEYPVETHVAGVNIRGRIDAVFRRTEQITNADGTLQEQEHWDLVDWKTGRKPSAHAMRHKRIQLALYRLAFAKIQGIDPERVHAAFYYVGSDQTVWDTDIAGGLQNEQQLERIISRAGWGEELPGRPR</sequence>
<keyword evidence="9" id="KW-0234">DNA repair</keyword>
<evidence type="ECO:0000256" key="13">
    <source>
        <dbReference type="ARBA" id="ARBA00048988"/>
    </source>
</evidence>
<keyword evidence="7 14" id="KW-0067">ATP-binding</keyword>
<comment type="catalytic activity">
    <reaction evidence="11">
        <text>Couples ATP hydrolysis with the unwinding of duplex DNA by translocating in the 3'-5' direction.</text>
        <dbReference type="EC" id="5.6.2.4"/>
    </reaction>
</comment>
<dbReference type="PROSITE" id="PS51198">
    <property type="entry name" value="UVRD_HELICASE_ATP_BIND"/>
    <property type="match status" value="1"/>
</dbReference>
<feature type="region of interest" description="Disordered" evidence="15">
    <location>
        <begin position="573"/>
        <end position="598"/>
    </location>
</feature>
<evidence type="ECO:0000256" key="15">
    <source>
        <dbReference type="SAM" id="MobiDB-lite"/>
    </source>
</evidence>
<evidence type="ECO:0000256" key="1">
    <source>
        <dbReference type="ARBA" id="ARBA00022722"/>
    </source>
</evidence>
<accession>A0A930PHN9</accession>
<keyword evidence="2 14" id="KW-0547">Nucleotide-binding</keyword>
<dbReference type="Gene3D" id="3.90.320.10">
    <property type="match status" value="1"/>
</dbReference>
<dbReference type="Gene3D" id="1.10.486.10">
    <property type="entry name" value="PCRA, domain 4"/>
    <property type="match status" value="1"/>
</dbReference>
<dbReference type="InterPro" id="IPR027417">
    <property type="entry name" value="P-loop_NTPase"/>
</dbReference>
<dbReference type="PANTHER" id="PTHR11070:SF55">
    <property type="entry name" value="DNA 3'-5' HELICASE"/>
    <property type="match status" value="1"/>
</dbReference>
<keyword evidence="5 14" id="KW-0347">Helicase</keyword>
<comment type="catalytic activity">
    <reaction evidence="13">
        <text>ATP + H2O = ADP + phosphate + H(+)</text>
        <dbReference type="Rhea" id="RHEA:13065"/>
        <dbReference type="ChEBI" id="CHEBI:15377"/>
        <dbReference type="ChEBI" id="CHEBI:15378"/>
        <dbReference type="ChEBI" id="CHEBI:30616"/>
        <dbReference type="ChEBI" id="CHEBI:43474"/>
        <dbReference type="ChEBI" id="CHEBI:456216"/>
        <dbReference type="EC" id="5.6.2.4"/>
    </reaction>
</comment>
<feature type="compositionally biased region" description="Polar residues" evidence="15">
    <location>
        <begin position="1"/>
        <end position="11"/>
    </location>
</feature>
<name>A0A930PHN9_9MICC</name>
<keyword evidence="6" id="KW-0269">Exonuclease</keyword>
<evidence type="ECO:0000256" key="9">
    <source>
        <dbReference type="ARBA" id="ARBA00023204"/>
    </source>
</evidence>
<keyword evidence="3" id="KW-0227">DNA damage</keyword>
<evidence type="ECO:0000256" key="5">
    <source>
        <dbReference type="ARBA" id="ARBA00022806"/>
    </source>
</evidence>
<dbReference type="InterPro" id="IPR038726">
    <property type="entry name" value="PDDEXK_AddAB-type"/>
</dbReference>
<dbReference type="Pfam" id="PF00580">
    <property type="entry name" value="UvrD-helicase"/>
    <property type="match status" value="1"/>
</dbReference>
<feature type="domain" description="UvrD-like helicase ATP-binding" evidence="16">
    <location>
        <begin position="49"/>
        <end position="392"/>
    </location>
</feature>
<keyword evidence="8" id="KW-0238">DNA-binding</keyword>
<dbReference type="GO" id="GO:0005524">
    <property type="term" value="F:ATP binding"/>
    <property type="evidence" value="ECO:0007669"/>
    <property type="project" value="UniProtKB-UniRule"/>
</dbReference>
<reference evidence="18" key="1">
    <citation type="submission" date="2020-04" db="EMBL/GenBank/DDBJ databases">
        <title>Deep metagenomics examines the oral microbiome during advanced dental caries in children, revealing novel taxa and co-occurrences with host molecules.</title>
        <authorList>
            <person name="Baker J.L."/>
            <person name="Morton J.T."/>
            <person name="Dinis M."/>
            <person name="Alvarez R."/>
            <person name="Tran N.C."/>
            <person name="Knight R."/>
            <person name="Edlund A."/>
        </authorList>
    </citation>
    <scope>NUCLEOTIDE SEQUENCE</scope>
    <source>
        <strain evidence="18">JCVI_47_bin.4</strain>
    </source>
</reference>
<dbReference type="PROSITE" id="PS51217">
    <property type="entry name" value="UVRD_HELICASE_CTER"/>
    <property type="match status" value="1"/>
</dbReference>
<dbReference type="InterPro" id="IPR000212">
    <property type="entry name" value="DNA_helicase_UvrD/REP"/>
</dbReference>
<dbReference type="SUPFAM" id="SSF52540">
    <property type="entry name" value="P-loop containing nucleoside triphosphate hydrolases"/>
    <property type="match status" value="1"/>
</dbReference>
<evidence type="ECO:0000256" key="11">
    <source>
        <dbReference type="ARBA" id="ARBA00034617"/>
    </source>
</evidence>
<dbReference type="GO" id="GO:0004527">
    <property type="term" value="F:exonuclease activity"/>
    <property type="evidence" value="ECO:0007669"/>
    <property type="project" value="UniProtKB-KW"/>
</dbReference>
<evidence type="ECO:0000256" key="12">
    <source>
        <dbReference type="ARBA" id="ARBA00034808"/>
    </source>
</evidence>
<dbReference type="GO" id="GO:0005829">
    <property type="term" value="C:cytosol"/>
    <property type="evidence" value="ECO:0007669"/>
    <property type="project" value="TreeGrafter"/>
</dbReference>
<keyword evidence="4 14" id="KW-0378">Hydrolase</keyword>